<reference evidence="3" key="1">
    <citation type="submission" date="2017-03" db="EMBL/GenBank/DDBJ databases">
        <authorList>
            <person name="Herbold C."/>
        </authorList>
    </citation>
    <scope>NUCLEOTIDE SEQUENCE [LARGE SCALE GENOMIC DNA]</scope>
</reference>
<evidence type="ECO:0000259" key="1">
    <source>
        <dbReference type="Pfam" id="PF14947"/>
    </source>
</evidence>
<evidence type="ECO:0000313" key="2">
    <source>
        <dbReference type="EMBL" id="SMH70568.1"/>
    </source>
</evidence>
<dbReference type="Pfam" id="PF14947">
    <property type="entry name" value="HTH_45"/>
    <property type="match status" value="1"/>
</dbReference>
<evidence type="ECO:0000313" key="3">
    <source>
        <dbReference type="Proteomes" id="UP000230607"/>
    </source>
</evidence>
<organism evidence="2 3">
    <name type="scientific">Candidatus Nitrosotalea okcheonensis</name>
    <dbReference type="NCBI Taxonomy" id="1903276"/>
    <lineage>
        <taxon>Archaea</taxon>
        <taxon>Nitrososphaerota</taxon>
        <taxon>Nitrososphaeria</taxon>
        <taxon>Nitrosotaleales</taxon>
        <taxon>Nitrosotaleaceae</taxon>
        <taxon>Nitrosotalea</taxon>
    </lineage>
</organism>
<gene>
    <name evidence="2" type="ORF">NCS_10375</name>
</gene>
<dbReference type="AlphaFoldDB" id="A0A2H1FCS7"/>
<dbReference type="SUPFAM" id="SSF46785">
    <property type="entry name" value="Winged helix' DNA-binding domain"/>
    <property type="match status" value="1"/>
</dbReference>
<dbReference type="Proteomes" id="UP000230607">
    <property type="component" value="Chromosome 1"/>
</dbReference>
<proteinExistence type="predicted"/>
<dbReference type="InterPro" id="IPR036388">
    <property type="entry name" value="WH-like_DNA-bd_sf"/>
</dbReference>
<dbReference type="InterPro" id="IPR038723">
    <property type="entry name" value="ArnR1-like_HTH"/>
</dbReference>
<name>A0A2H1FCS7_9ARCH</name>
<dbReference type="EMBL" id="LT841358">
    <property type="protein sequence ID" value="SMH70568.1"/>
    <property type="molecule type" value="Genomic_DNA"/>
</dbReference>
<sequence length="95" mass="11069">MSKHQYRSEMGIISDILRVVLDCDRHGTIISSISRSANLSHYTAIEKCQKLIDFGLMKSTNDGRTRTFTITEKGIHFFQELQKFLETVQEIKIRY</sequence>
<feature type="domain" description="ArnR1-like winged helix-turn-helix" evidence="1">
    <location>
        <begin position="7"/>
        <end position="87"/>
    </location>
</feature>
<dbReference type="InterPro" id="IPR036390">
    <property type="entry name" value="WH_DNA-bd_sf"/>
</dbReference>
<dbReference type="RefSeq" id="WP_157926688.1">
    <property type="nucleotide sequence ID" value="NZ_LT841358.1"/>
</dbReference>
<keyword evidence="3" id="KW-1185">Reference proteome</keyword>
<accession>A0A2H1FCS7</accession>
<protein>
    <recommendedName>
        <fullName evidence="1">ArnR1-like winged helix-turn-helix domain-containing protein</fullName>
    </recommendedName>
</protein>
<dbReference type="Gene3D" id="1.10.10.10">
    <property type="entry name" value="Winged helix-like DNA-binding domain superfamily/Winged helix DNA-binding domain"/>
    <property type="match status" value="1"/>
</dbReference>